<proteinExistence type="predicted"/>
<feature type="compositionally biased region" description="Low complexity" evidence="1">
    <location>
        <begin position="370"/>
        <end position="382"/>
    </location>
</feature>
<protein>
    <submittedName>
        <fullName evidence="2">Uncharacterized protein</fullName>
    </submittedName>
</protein>
<feature type="region of interest" description="Disordered" evidence="1">
    <location>
        <begin position="613"/>
        <end position="633"/>
    </location>
</feature>
<feature type="compositionally biased region" description="Basic and acidic residues" evidence="1">
    <location>
        <begin position="68"/>
        <end position="85"/>
    </location>
</feature>
<feature type="region of interest" description="Disordered" evidence="1">
    <location>
        <begin position="355"/>
        <end position="554"/>
    </location>
</feature>
<feature type="compositionally biased region" description="Low complexity" evidence="1">
    <location>
        <begin position="312"/>
        <end position="331"/>
    </location>
</feature>
<dbReference type="PANTHER" id="PTHR33737">
    <property type="entry name" value="OS05G0121800 PROTEIN"/>
    <property type="match status" value="1"/>
</dbReference>
<dbReference type="EMBL" id="CM017610">
    <property type="protein sequence ID" value="TYI44691.1"/>
    <property type="molecule type" value="Genomic_DNA"/>
</dbReference>
<accession>A0A5D2RWB0</accession>
<name>A0A5D2RWB0_GOSTO</name>
<evidence type="ECO:0000313" key="3">
    <source>
        <dbReference type="Proteomes" id="UP000322667"/>
    </source>
</evidence>
<feature type="compositionally biased region" description="Polar residues" evidence="1">
    <location>
        <begin position="245"/>
        <end position="256"/>
    </location>
</feature>
<feature type="compositionally biased region" description="Polar residues" evidence="1">
    <location>
        <begin position="613"/>
        <end position="623"/>
    </location>
</feature>
<feature type="region of interest" description="Disordered" evidence="1">
    <location>
        <begin position="245"/>
        <end position="272"/>
    </location>
</feature>
<evidence type="ECO:0000256" key="1">
    <source>
        <dbReference type="SAM" id="MobiDB-lite"/>
    </source>
</evidence>
<dbReference type="Proteomes" id="UP000322667">
    <property type="component" value="Chromosome A01"/>
</dbReference>
<gene>
    <name evidence="2" type="ORF">ES332_A01G255100v1</name>
</gene>
<organism evidence="2 3">
    <name type="scientific">Gossypium tomentosum</name>
    <name type="common">Hawaiian cotton</name>
    <name type="synonym">Gossypium sandvicense</name>
    <dbReference type="NCBI Taxonomy" id="34277"/>
    <lineage>
        <taxon>Eukaryota</taxon>
        <taxon>Viridiplantae</taxon>
        <taxon>Streptophyta</taxon>
        <taxon>Embryophyta</taxon>
        <taxon>Tracheophyta</taxon>
        <taxon>Spermatophyta</taxon>
        <taxon>Magnoliopsida</taxon>
        <taxon>eudicotyledons</taxon>
        <taxon>Gunneridae</taxon>
        <taxon>Pentapetalae</taxon>
        <taxon>rosids</taxon>
        <taxon>malvids</taxon>
        <taxon>Malvales</taxon>
        <taxon>Malvaceae</taxon>
        <taxon>Malvoideae</taxon>
        <taxon>Gossypium</taxon>
    </lineage>
</organism>
<feature type="region of interest" description="Disordered" evidence="1">
    <location>
        <begin position="309"/>
        <end position="331"/>
    </location>
</feature>
<sequence length="770" mass="81249">MVDSEKQSDSNMKGLSLIDVSSEDDSLINSPLAYPINLKSSEKKSETKTVRFAVDPESVEMAVGSTEEAGKVKEPSESSEQEKTSKNGKYNLRKSLAWDSAFFTSEGFLEPEELSSMLGGNEKGQIQALPGIQEDVNKSYDSLTTLDSETLTLESLEADLFEDVRASIQKSNKVSVTANSSGKKEFKTTDTKTVSSSKKVELPTQDKKIQIKQKATPKKPNVGVKDSGKTVKQVVVHPQISQTVRSVSRAGESTLSLHKPPKILSGVGHTPTKRASLGAKTVKMDKDAKTVTGRGTTVLKTPALVGSRNIVPRPKLSSKSSSCSPASSKTELTSSCSSLESCASFSSNRTNKSSLNLIKHKNGPRIVNPSSGSAISARSRIAPKGKIQAGSSKPPTFVKSSTKFSSSISPASSISEWSSESSSSISATNQSSNVVRDSLGTGSRKGLTTKRDAHQRLDSQNLPTGSEGDGTEVNGSLDESENKVSAGTSRLLHPGSVKPSGLRMPSPKLGFFDGVRSSGRTPNGSMLSHSGVTSGLPKIGAKSTSPGGNSNKAKIGKLQPVRSLTVIQSPKVDVKQTSSAVKLRSSLSIQKSPVAATKIPSSLRNLNTSTGMSLKLQSTSSPRTGRESYSKAQGIGSAGKVEIVPLDGVTESTADIASKTDVQNTIASEAENKTYGCPCFKKEEAPVEDRIVAVQKEPIADFENSMSNPTPTSPSPMISEVTCGSRIPFSVKDSFCNTDASLDVLSGSTVVAEKTTVLPLSESTLSENNI</sequence>
<keyword evidence="3" id="KW-1185">Reference proteome</keyword>
<feature type="compositionally biased region" description="Low complexity" evidence="1">
    <location>
        <begin position="400"/>
        <end position="432"/>
    </location>
</feature>
<reference evidence="2 3" key="1">
    <citation type="submission" date="2019-07" db="EMBL/GenBank/DDBJ databases">
        <title>WGS assembly of Gossypium tomentosum.</title>
        <authorList>
            <person name="Chen Z.J."/>
            <person name="Sreedasyam A."/>
            <person name="Ando A."/>
            <person name="Song Q."/>
            <person name="De L."/>
            <person name="Hulse-Kemp A."/>
            <person name="Ding M."/>
            <person name="Ye W."/>
            <person name="Kirkbride R."/>
            <person name="Jenkins J."/>
            <person name="Plott C."/>
            <person name="Lovell J."/>
            <person name="Lin Y.-M."/>
            <person name="Vaughn R."/>
            <person name="Liu B."/>
            <person name="Li W."/>
            <person name="Simpson S."/>
            <person name="Scheffler B."/>
            <person name="Saski C."/>
            <person name="Grover C."/>
            <person name="Hu G."/>
            <person name="Conover J."/>
            <person name="Carlson J."/>
            <person name="Shu S."/>
            <person name="Boston L."/>
            <person name="Williams M."/>
            <person name="Peterson D."/>
            <person name="Mcgee K."/>
            <person name="Jones D."/>
            <person name="Wendel J."/>
            <person name="Stelly D."/>
            <person name="Grimwood J."/>
            <person name="Schmutz J."/>
        </authorList>
    </citation>
    <scope>NUCLEOTIDE SEQUENCE [LARGE SCALE GENOMIC DNA]</scope>
    <source>
        <strain evidence="2">7179.01</strain>
    </source>
</reference>
<feature type="compositionally biased region" description="Polar residues" evidence="1">
    <location>
        <begin position="518"/>
        <end position="533"/>
    </location>
</feature>
<dbReference type="EMBL" id="CM017610">
    <property type="protein sequence ID" value="TYI44692.1"/>
    <property type="molecule type" value="Genomic_DNA"/>
</dbReference>
<dbReference type="GO" id="GO:0008017">
    <property type="term" value="F:microtubule binding"/>
    <property type="evidence" value="ECO:0007669"/>
    <property type="project" value="InterPro"/>
</dbReference>
<evidence type="ECO:0000313" key="2">
    <source>
        <dbReference type="EMBL" id="TYI44692.1"/>
    </source>
</evidence>
<dbReference type="InterPro" id="IPR045882">
    <property type="entry name" value="GPT1/2"/>
</dbReference>
<feature type="compositionally biased region" description="Basic and acidic residues" evidence="1">
    <location>
        <begin position="40"/>
        <end position="49"/>
    </location>
</feature>
<dbReference type="AlphaFoldDB" id="A0A5D2RWB0"/>
<dbReference type="PANTHER" id="PTHR33737:SF2">
    <property type="entry name" value="OS12G0102700 PROTEIN"/>
    <property type="match status" value="1"/>
</dbReference>
<feature type="region of interest" description="Disordered" evidence="1">
    <location>
        <begin position="39"/>
        <end position="88"/>
    </location>
</feature>
<feature type="compositionally biased region" description="Polar residues" evidence="1">
    <location>
        <begin position="542"/>
        <end position="552"/>
    </location>
</feature>